<evidence type="ECO:0000313" key="6">
    <source>
        <dbReference type="Proteomes" id="UP000693972"/>
    </source>
</evidence>
<name>A0A975TY32_9RHOB</name>
<dbReference type="InterPro" id="IPR050555">
    <property type="entry name" value="Bact_Solute-Bind_Prot2"/>
</dbReference>
<keyword evidence="6" id="KW-1185">Reference proteome</keyword>
<dbReference type="EMBL" id="JAIMBW010000001">
    <property type="protein sequence ID" value="MBY4892010.1"/>
    <property type="molecule type" value="Genomic_DNA"/>
</dbReference>
<organism evidence="5">
    <name type="scientific">Gymnodinialimonas phycosphaerae</name>
    <dbReference type="NCBI Taxonomy" id="2841589"/>
    <lineage>
        <taxon>Bacteria</taxon>
        <taxon>Pseudomonadati</taxon>
        <taxon>Pseudomonadota</taxon>
        <taxon>Alphaproteobacteria</taxon>
        <taxon>Rhodobacterales</taxon>
        <taxon>Paracoccaceae</taxon>
        <taxon>Gymnodinialimonas</taxon>
    </lineage>
</organism>
<dbReference type="AlphaFoldDB" id="A0A975TY32"/>
<accession>A0A975TY32</accession>
<dbReference type="GO" id="GO:0030288">
    <property type="term" value="C:outer membrane-bounded periplasmic space"/>
    <property type="evidence" value="ECO:0007669"/>
    <property type="project" value="TreeGrafter"/>
</dbReference>
<feature type="signal peptide" evidence="3">
    <location>
        <begin position="1"/>
        <end position="25"/>
    </location>
</feature>
<comment type="subcellular location">
    <subcellularLocation>
        <location evidence="1">Periplasm</location>
    </subcellularLocation>
</comment>
<dbReference type="GO" id="GO:0030246">
    <property type="term" value="F:carbohydrate binding"/>
    <property type="evidence" value="ECO:0007669"/>
    <property type="project" value="TreeGrafter"/>
</dbReference>
<dbReference type="EMBL" id="CP078073">
    <property type="protein sequence ID" value="QXL88774.1"/>
    <property type="molecule type" value="Genomic_DNA"/>
</dbReference>
<evidence type="ECO:0000313" key="5">
    <source>
        <dbReference type="EMBL" id="QXL88774.1"/>
    </source>
</evidence>
<dbReference type="InterPro" id="IPR025997">
    <property type="entry name" value="SBP_2_dom"/>
</dbReference>
<comment type="similarity">
    <text evidence="2">Belongs to the bacterial solute-binding protein 2 family.</text>
</comment>
<dbReference type="InterPro" id="IPR028082">
    <property type="entry name" value="Peripla_BP_I"/>
</dbReference>
<reference evidence="5 6" key="1">
    <citation type="submission" date="2021-07" db="EMBL/GenBank/DDBJ databases">
        <title>Karlodiniumbacter phycospheric gen. nov., sp. nov., a phycosphere bacterium isolated from karlodinium veneficum.</title>
        <authorList>
            <person name="Peng Y."/>
            <person name="Jiang L."/>
            <person name="Lee J."/>
        </authorList>
    </citation>
    <scope>NUCLEOTIDE SEQUENCE</scope>
    <source>
        <strain evidence="5 6">N5</strain>
    </source>
</reference>
<feature type="chain" id="PRO_5037610277" evidence="3">
    <location>
        <begin position="26"/>
        <end position="334"/>
    </location>
</feature>
<dbReference type="SUPFAM" id="SSF53822">
    <property type="entry name" value="Periplasmic binding protein-like I"/>
    <property type="match status" value="1"/>
</dbReference>
<dbReference type="PANTHER" id="PTHR30036">
    <property type="entry name" value="D-XYLOSE-BINDING PERIPLASMIC PROTEIN"/>
    <property type="match status" value="1"/>
</dbReference>
<evidence type="ECO:0000256" key="3">
    <source>
        <dbReference type="SAM" id="SignalP"/>
    </source>
</evidence>
<dbReference type="RefSeq" id="WP_257891840.1">
    <property type="nucleotide sequence ID" value="NZ_JAIMBW010000001.1"/>
</dbReference>
<dbReference type="Proteomes" id="UP000693972">
    <property type="component" value="Unassembled WGS sequence"/>
</dbReference>
<dbReference type="PANTHER" id="PTHR30036:SF8">
    <property type="entry name" value="ABC-TYPE SUGAR TRANSPORT SYSTEM PERIPLASMIC COMPONENT-LIKE PROTEIN"/>
    <property type="match status" value="1"/>
</dbReference>
<dbReference type="InterPro" id="IPR013459">
    <property type="entry name" value="RhaS"/>
</dbReference>
<evidence type="ECO:0000256" key="1">
    <source>
        <dbReference type="ARBA" id="ARBA00004418"/>
    </source>
</evidence>
<evidence type="ECO:0000259" key="4">
    <source>
        <dbReference type="Pfam" id="PF13407"/>
    </source>
</evidence>
<dbReference type="Pfam" id="PF13407">
    <property type="entry name" value="Peripla_BP_4"/>
    <property type="match status" value="1"/>
</dbReference>
<dbReference type="GO" id="GO:0015762">
    <property type="term" value="P:rhamnose transmembrane transport"/>
    <property type="evidence" value="ECO:0007669"/>
    <property type="project" value="InterPro"/>
</dbReference>
<gene>
    <name evidence="5" type="primary">rhaS</name>
    <name evidence="5" type="ORF">KUL25_04435</name>
</gene>
<keyword evidence="3" id="KW-0732">Signal</keyword>
<protein>
    <submittedName>
        <fullName evidence="5">Rhamnose ABC transporter substrate-binding protein</fullName>
    </submittedName>
</protein>
<dbReference type="Gene3D" id="3.40.50.2300">
    <property type="match status" value="2"/>
</dbReference>
<proteinExistence type="inferred from homology"/>
<feature type="domain" description="Periplasmic binding protein" evidence="4">
    <location>
        <begin position="33"/>
        <end position="285"/>
    </location>
</feature>
<dbReference type="NCBIfam" id="TIGR02637">
    <property type="entry name" value="RhaS"/>
    <property type="match status" value="1"/>
</dbReference>
<sequence length="334" mass="34790">MSITRRIFGGTALAAMMMAGGAAYADAHEPIRIALVVKALGIGFFEAANDGAMEAAEELGNVEIIYTGPTSTTAEGQIEVINSLIAQGVDAIVISANDPDAVVPVLQRAMQRGITVLSFDSGVAEEGRMLHLAPSSDALIGRTIIQLAADHLPDGGQVALLSATATSTNQNTWIAEMNAVMGDYPGIEVVATVYGDDLADRSYREAVGLMQTYPDLDAIIAPTSVGIVAAAQAVVDQDMVGQVNVTGLGLPSEMAGAIESGASQSFAIWNPIDLGYAATMLAYELSVNEVVAEPGAVVPMGRMGELELDDTTTGAMANPFTYDASNIEQFREIF</sequence>
<evidence type="ECO:0000256" key="2">
    <source>
        <dbReference type="ARBA" id="ARBA00007639"/>
    </source>
</evidence>